<sequence>FTGNRYVFGGGNPTSFIEVDGHLSFLGLGESIRSVVNSVKSVLGIAATAPDVKNGELKKILGEIYIKPGSKPAVGNGKVTEALKYELKTGQKVKQKWHVGDAADQLRRLQKLLEADRQKNILSPRDRTIALNEAEGIWNAFDTPDKTGTVKALLKGNKSLDNAVKQAINRTANSMSMQSFTGGEFYEDPRGFDRPKSTNKVKLPRIMSVAGAGAFVIGQAPSYVRQYGFARGAWEMFKDSIDPFGASDYEPDPFYPDGQGGGSGVCDPTTNSCA</sequence>
<keyword evidence="3" id="KW-1185">Reference proteome</keyword>
<evidence type="ECO:0000313" key="3">
    <source>
        <dbReference type="Proteomes" id="UP001333996"/>
    </source>
</evidence>
<organism evidence="2 3">
    <name type="scientific">Streptomyces chiangmaiensis</name>
    <dbReference type="NCBI Taxonomy" id="766497"/>
    <lineage>
        <taxon>Bacteria</taxon>
        <taxon>Bacillati</taxon>
        <taxon>Actinomycetota</taxon>
        <taxon>Actinomycetes</taxon>
        <taxon>Kitasatosporales</taxon>
        <taxon>Streptomycetaceae</taxon>
        <taxon>Streptomyces</taxon>
    </lineage>
</organism>
<protein>
    <recommendedName>
        <fullName evidence="4">RHS repeat-associated core domain-containing protein</fullName>
    </recommendedName>
</protein>
<dbReference type="EMBL" id="JAYWVC010000516">
    <property type="protein sequence ID" value="MED7828821.1"/>
    <property type="molecule type" value="Genomic_DNA"/>
</dbReference>
<reference evidence="2" key="1">
    <citation type="submission" date="2024-01" db="EMBL/GenBank/DDBJ databases">
        <title>First draft genome sequence data of TA4-1, the type strain of Gram-positive actinobacterium Streptomyces chiangmaiensis.</title>
        <authorList>
            <person name="Yasawong M."/>
            <person name="Nantapong N."/>
        </authorList>
    </citation>
    <scope>NUCLEOTIDE SEQUENCE</scope>
    <source>
        <strain evidence="2">TA4-1</strain>
    </source>
</reference>
<feature type="region of interest" description="Disordered" evidence="1">
    <location>
        <begin position="248"/>
        <end position="274"/>
    </location>
</feature>
<feature type="non-terminal residue" evidence="2">
    <location>
        <position position="1"/>
    </location>
</feature>
<evidence type="ECO:0000313" key="2">
    <source>
        <dbReference type="EMBL" id="MED7828821.1"/>
    </source>
</evidence>
<dbReference type="Proteomes" id="UP001333996">
    <property type="component" value="Unassembled WGS sequence"/>
</dbReference>
<accession>A0ABU7FXJ7</accession>
<comment type="caution">
    <text evidence="2">The sequence shown here is derived from an EMBL/GenBank/DDBJ whole genome shotgun (WGS) entry which is preliminary data.</text>
</comment>
<name>A0ABU7FXJ7_9ACTN</name>
<evidence type="ECO:0008006" key="4">
    <source>
        <dbReference type="Google" id="ProtNLM"/>
    </source>
</evidence>
<proteinExistence type="predicted"/>
<gene>
    <name evidence="2" type="ORF">VXC91_45110</name>
</gene>
<evidence type="ECO:0000256" key="1">
    <source>
        <dbReference type="SAM" id="MobiDB-lite"/>
    </source>
</evidence>